<gene>
    <name evidence="3" type="ORF">GCM10011409_19460</name>
</gene>
<evidence type="ECO:0000313" key="3">
    <source>
        <dbReference type="EMBL" id="GGB42012.1"/>
    </source>
</evidence>
<accession>A0A9W5X5T2</accession>
<proteinExistence type="predicted"/>
<evidence type="ECO:0000313" key="4">
    <source>
        <dbReference type="Proteomes" id="UP000621492"/>
    </source>
</evidence>
<sequence>MWKHFLGLLPEPIVIFYTILAFLVPLIVYKLNRKLHRFGDPPWKKKEKGVDEDPHA</sequence>
<keyword evidence="2" id="KW-0812">Transmembrane</keyword>
<evidence type="ECO:0000256" key="1">
    <source>
        <dbReference type="SAM" id="MobiDB-lite"/>
    </source>
</evidence>
<name>A0A9W5X5T2_9BACI</name>
<reference evidence="3" key="1">
    <citation type="journal article" date="2014" name="Int. J. Syst. Evol. Microbiol.">
        <title>Complete genome sequence of Corynebacterium casei LMG S-19264T (=DSM 44701T), isolated from a smear-ripened cheese.</title>
        <authorList>
            <consortium name="US DOE Joint Genome Institute (JGI-PGF)"/>
            <person name="Walter F."/>
            <person name="Albersmeier A."/>
            <person name="Kalinowski J."/>
            <person name="Ruckert C."/>
        </authorList>
    </citation>
    <scope>NUCLEOTIDE SEQUENCE</scope>
    <source>
        <strain evidence="3">CGMCC 1.15454</strain>
    </source>
</reference>
<dbReference type="EMBL" id="BMJD01000012">
    <property type="protein sequence ID" value="GGB42012.1"/>
    <property type="molecule type" value="Genomic_DNA"/>
</dbReference>
<reference evidence="3" key="2">
    <citation type="submission" date="2020-09" db="EMBL/GenBank/DDBJ databases">
        <authorList>
            <person name="Sun Q."/>
            <person name="Zhou Y."/>
        </authorList>
    </citation>
    <scope>NUCLEOTIDE SEQUENCE</scope>
    <source>
        <strain evidence="3">CGMCC 1.15454</strain>
    </source>
</reference>
<feature type="transmembrane region" description="Helical" evidence="2">
    <location>
        <begin position="12"/>
        <end position="29"/>
    </location>
</feature>
<comment type="caution">
    <text evidence="3">The sequence shown here is derived from an EMBL/GenBank/DDBJ whole genome shotgun (WGS) entry which is preliminary data.</text>
</comment>
<evidence type="ECO:0000256" key="2">
    <source>
        <dbReference type="SAM" id="Phobius"/>
    </source>
</evidence>
<keyword evidence="4" id="KW-1185">Reference proteome</keyword>
<feature type="region of interest" description="Disordered" evidence="1">
    <location>
        <begin position="37"/>
        <end position="56"/>
    </location>
</feature>
<protein>
    <submittedName>
        <fullName evidence="3">Uncharacterized protein</fullName>
    </submittedName>
</protein>
<dbReference type="AlphaFoldDB" id="A0A9W5X5T2"/>
<organism evidence="3 4">
    <name type="scientific">Lentibacillus populi</name>
    <dbReference type="NCBI Taxonomy" id="1827502"/>
    <lineage>
        <taxon>Bacteria</taxon>
        <taxon>Bacillati</taxon>
        <taxon>Bacillota</taxon>
        <taxon>Bacilli</taxon>
        <taxon>Bacillales</taxon>
        <taxon>Bacillaceae</taxon>
        <taxon>Lentibacillus</taxon>
    </lineage>
</organism>
<keyword evidence="2" id="KW-1133">Transmembrane helix</keyword>
<keyword evidence="2" id="KW-0472">Membrane</keyword>
<dbReference type="Proteomes" id="UP000621492">
    <property type="component" value="Unassembled WGS sequence"/>
</dbReference>